<dbReference type="InterPro" id="IPR003416">
    <property type="entry name" value="MgtC/SapB/SrpB/YhiD_fam"/>
</dbReference>
<evidence type="ECO:0000256" key="8">
    <source>
        <dbReference type="SAM" id="MobiDB-lite"/>
    </source>
</evidence>
<dbReference type="Pfam" id="PF02308">
    <property type="entry name" value="MgtC"/>
    <property type="match status" value="1"/>
</dbReference>
<proteinExistence type="inferred from homology"/>
<evidence type="ECO:0000256" key="5">
    <source>
        <dbReference type="ARBA" id="ARBA00022989"/>
    </source>
</evidence>
<keyword evidence="5 7" id="KW-1133">Transmembrane helix</keyword>
<organism evidence="10 11">
    <name type="scientific">Paracoccus tibetensis</name>
    <dbReference type="NCBI Taxonomy" id="336292"/>
    <lineage>
        <taxon>Bacteria</taxon>
        <taxon>Pseudomonadati</taxon>
        <taxon>Pseudomonadota</taxon>
        <taxon>Alphaproteobacteria</taxon>
        <taxon>Rhodobacterales</taxon>
        <taxon>Paracoccaceae</taxon>
        <taxon>Paracoccus</taxon>
    </lineage>
</organism>
<feature type="compositionally biased region" description="Gly residues" evidence="8">
    <location>
        <begin position="158"/>
        <end position="174"/>
    </location>
</feature>
<protein>
    <recommendedName>
        <fullName evidence="7">Protein MgtC</fullName>
    </recommendedName>
</protein>
<evidence type="ECO:0000259" key="9">
    <source>
        <dbReference type="Pfam" id="PF02308"/>
    </source>
</evidence>
<feature type="transmembrane region" description="Helical" evidence="7">
    <location>
        <begin position="134"/>
        <end position="152"/>
    </location>
</feature>
<dbReference type="PANTHER" id="PTHR33778:SF1">
    <property type="entry name" value="MAGNESIUM TRANSPORTER YHID-RELATED"/>
    <property type="match status" value="1"/>
</dbReference>
<evidence type="ECO:0000256" key="7">
    <source>
        <dbReference type="RuleBase" id="RU365041"/>
    </source>
</evidence>
<keyword evidence="7" id="KW-0997">Cell inner membrane</keyword>
<keyword evidence="3" id="KW-1003">Cell membrane</keyword>
<dbReference type="EMBL" id="FMVT01000006">
    <property type="protein sequence ID" value="SCY57768.1"/>
    <property type="molecule type" value="Genomic_DNA"/>
</dbReference>
<keyword evidence="6 7" id="KW-0472">Membrane</keyword>
<dbReference type="OrthoDB" id="9811198at2"/>
<feature type="domain" description="MgtC/SapB/SrpB/YhiD N-terminal" evidence="9">
    <location>
        <begin position="24"/>
        <end position="152"/>
    </location>
</feature>
<evidence type="ECO:0000313" key="10">
    <source>
        <dbReference type="EMBL" id="SCY57768.1"/>
    </source>
</evidence>
<keyword evidence="4 7" id="KW-0812">Transmembrane</keyword>
<dbReference type="InterPro" id="IPR049177">
    <property type="entry name" value="MgtC_SapB_SrpB_YhiD_N"/>
</dbReference>
<feature type="region of interest" description="Disordered" evidence="8">
    <location>
        <begin position="158"/>
        <end position="191"/>
    </location>
</feature>
<comment type="similarity">
    <text evidence="2 7">Belongs to the MgtC/SapB family.</text>
</comment>
<keyword evidence="11" id="KW-1185">Reference proteome</keyword>
<evidence type="ECO:0000256" key="6">
    <source>
        <dbReference type="ARBA" id="ARBA00023136"/>
    </source>
</evidence>
<evidence type="ECO:0000256" key="4">
    <source>
        <dbReference type="ARBA" id="ARBA00022692"/>
    </source>
</evidence>
<name>A0A1G5H4A4_9RHOB</name>
<dbReference type="PRINTS" id="PR01837">
    <property type="entry name" value="MGTCSAPBPROT"/>
</dbReference>
<dbReference type="AlphaFoldDB" id="A0A1G5H4A4"/>
<feature type="transmembrane region" description="Helical" evidence="7">
    <location>
        <begin position="49"/>
        <end position="65"/>
    </location>
</feature>
<comment type="subcellular location">
    <subcellularLocation>
        <location evidence="7">Cell inner membrane</location>
        <topology evidence="7">Multi-pass membrane protein</topology>
    </subcellularLocation>
    <subcellularLocation>
        <location evidence="1">Cell membrane</location>
        <topology evidence="1">Multi-pass membrane protein</topology>
    </subcellularLocation>
</comment>
<evidence type="ECO:0000256" key="2">
    <source>
        <dbReference type="ARBA" id="ARBA00009298"/>
    </source>
</evidence>
<evidence type="ECO:0000313" key="11">
    <source>
        <dbReference type="Proteomes" id="UP000199502"/>
    </source>
</evidence>
<sequence length="191" mass="18941">MPPVLLDLFQPLDSMSLGTASARLGLALVLGGVIGWERERAAHAAGLRTHMLIAMAAALFTIIAMELTHLRLDRDAAMQVDPLRLIEAVTAGVAFLAAGSIIFSGGSVRGITTGASMWLAGAVGLTAGNGKGTLAVIAALLALLVLWLARLVGETSAGGAGGGTSPGKAGGAGGAQPPAASRDAAGAGRRQ</sequence>
<dbReference type="Proteomes" id="UP000199502">
    <property type="component" value="Unassembled WGS sequence"/>
</dbReference>
<feature type="compositionally biased region" description="Low complexity" evidence="8">
    <location>
        <begin position="175"/>
        <end position="191"/>
    </location>
</feature>
<dbReference type="GO" id="GO:0005886">
    <property type="term" value="C:plasma membrane"/>
    <property type="evidence" value="ECO:0007669"/>
    <property type="project" value="UniProtKB-SubCell"/>
</dbReference>
<feature type="transmembrane region" description="Helical" evidence="7">
    <location>
        <begin position="20"/>
        <end position="37"/>
    </location>
</feature>
<gene>
    <name evidence="10" type="ORF">SAMN05660710_01938</name>
</gene>
<evidence type="ECO:0000256" key="1">
    <source>
        <dbReference type="ARBA" id="ARBA00004651"/>
    </source>
</evidence>
<dbReference type="PANTHER" id="PTHR33778">
    <property type="entry name" value="PROTEIN MGTC"/>
    <property type="match status" value="1"/>
</dbReference>
<evidence type="ECO:0000256" key="3">
    <source>
        <dbReference type="ARBA" id="ARBA00022475"/>
    </source>
</evidence>
<feature type="transmembrane region" description="Helical" evidence="7">
    <location>
        <begin position="85"/>
        <end position="103"/>
    </location>
</feature>
<accession>A0A1G5H4A4</accession>
<reference evidence="10 11" key="1">
    <citation type="submission" date="2016-10" db="EMBL/GenBank/DDBJ databases">
        <authorList>
            <person name="de Groot N.N."/>
        </authorList>
    </citation>
    <scope>NUCLEOTIDE SEQUENCE [LARGE SCALE GENOMIC DNA]</scope>
    <source>
        <strain evidence="10 11">CGMCC 1.8925</strain>
    </source>
</reference>
<dbReference type="RefSeq" id="WP_090743190.1">
    <property type="nucleotide sequence ID" value="NZ_FMVT01000006.1"/>
</dbReference>